<sequence length="225" mass="26012">MRRTPLSRLFIGRFDVSSNHISLARRPSRLVLFSTAELGGFRDGSRGPRNFYEIFPQSLSSGPPPRGPFSINLQQLRKEFLQLQQNAHPDRHPPEVKHRAEATSAHINEAYRTLQDPLLRAQYLLSLRGFDVAHDETAKLDDCELLLEVMEMREKIEAAEEEEQLLPLKKINDTRIDESVKVLEDAFKVDDMVTAKEEAVKLRYWINIRESLSSWEKGRPLILEH</sequence>
<dbReference type="InterPro" id="IPR036869">
    <property type="entry name" value="J_dom_sf"/>
</dbReference>
<organism evidence="4 5">
    <name type="scientific">Trichoglossum hirsutum</name>
    <dbReference type="NCBI Taxonomy" id="265104"/>
    <lineage>
        <taxon>Eukaryota</taxon>
        <taxon>Fungi</taxon>
        <taxon>Dikarya</taxon>
        <taxon>Ascomycota</taxon>
        <taxon>Pezizomycotina</taxon>
        <taxon>Geoglossomycetes</taxon>
        <taxon>Geoglossales</taxon>
        <taxon>Geoglossaceae</taxon>
        <taxon>Trichoglossum</taxon>
    </lineage>
</organism>
<dbReference type="Pfam" id="PF00226">
    <property type="entry name" value="DnaJ"/>
    <property type="match status" value="1"/>
</dbReference>
<dbReference type="GO" id="GO:0001671">
    <property type="term" value="F:ATPase activator activity"/>
    <property type="evidence" value="ECO:0007669"/>
    <property type="project" value="InterPro"/>
</dbReference>
<dbReference type="GO" id="GO:0051087">
    <property type="term" value="F:protein-folding chaperone binding"/>
    <property type="evidence" value="ECO:0007669"/>
    <property type="project" value="InterPro"/>
</dbReference>
<dbReference type="Proteomes" id="UP000750711">
    <property type="component" value="Unassembled WGS sequence"/>
</dbReference>
<dbReference type="InterPro" id="IPR004640">
    <property type="entry name" value="HscB"/>
</dbReference>
<dbReference type="AlphaFoldDB" id="A0A9P8RSQ1"/>
<dbReference type="Pfam" id="PF07743">
    <property type="entry name" value="HSCB_C"/>
    <property type="match status" value="1"/>
</dbReference>
<dbReference type="InterPro" id="IPR009073">
    <property type="entry name" value="HscB_oligo_C"/>
</dbReference>
<feature type="domain" description="J" evidence="3">
    <location>
        <begin position="50"/>
        <end position="127"/>
    </location>
</feature>
<dbReference type="EMBL" id="JAGHQM010000115">
    <property type="protein sequence ID" value="KAH0565273.1"/>
    <property type="molecule type" value="Genomic_DNA"/>
</dbReference>
<dbReference type="InterPro" id="IPR036386">
    <property type="entry name" value="HscB_C_sf"/>
</dbReference>
<protein>
    <recommendedName>
        <fullName evidence="3">J domain-containing protein</fullName>
    </recommendedName>
</protein>
<dbReference type="SUPFAM" id="SSF46565">
    <property type="entry name" value="Chaperone J-domain"/>
    <property type="match status" value="1"/>
</dbReference>
<comment type="caution">
    <text evidence="4">The sequence shown here is derived from an EMBL/GenBank/DDBJ whole genome shotgun (WGS) entry which is preliminary data.</text>
</comment>
<dbReference type="Gene3D" id="1.10.287.110">
    <property type="entry name" value="DnaJ domain"/>
    <property type="match status" value="1"/>
</dbReference>
<evidence type="ECO:0000256" key="2">
    <source>
        <dbReference type="ARBA" id="ARBA00023186"/>
    </source>
</evidence>
<evidence type="ECO:0000313" key="5">
    <source>
        <dbReference type="Proteomes" id="UP000750711"/>
    </source>
</evidence>
<evidence type="ECO:0000256" key="1">
    <source>
        <dbReference type="ARBA" id="ARBA00010476"/>
    </source>
</evidence>
<dbReference type="GO" id="GO:0005739">
    <property type="term" value="C:mitochondrion"/>
    <property type="evidence" value="ECO:0007669"/>
    <property type="project" value="TreeGrafter"/>
</dbReference>
<evidence type="ECO:0000259" key="3">
    <source>
        <dbReference type="PROSITE" id="PS50076"/>
    </source>
</evidence>
<dbReference type="GO" id="GO:0051259">
    <property type="term" value="P:protein complex oligomerization"/>
    <property type="evidence" value="ECO:0007669"/>
    <property type="project" value="InterPro"/>
</dbReference>
<dbReference type="PANTHER" id="PTHR14021:SF15">
    <property type="entry name" value="IRON-SULFUR CLUSTER CO-CHAPERONE PROTEIN HSCB"/>
    <property type="match status" value="1"/>
</dbReference>
<dbReference type="SUPFAM" id="SSF47144">
    <property type="entry name" value="HSC20 (HSCB), C-terminal oligomerisation domain"/>
    <property type="match status" value="1"/>
</dbReference>
<keyword evidence="2" id="KW-0143">Chaperone</keyword>
<gene>
    <name evidence="4" type="ORF">GP486_001338</name>
</gene>
<dbReference type="GO" id="GO:0044571">
    <property type="term" value="P:[2Fe-2S] cluster assembly"/>
    <property type="evidence" value="ECO:0007669"/>
    <property type="project" value="InterPro"/>
</dbReference>
<dbReference type="Gene3D" id="1.20.1280.20">
    <property type="entry name" value="HscB, C-terminal domain"/>
    <property type="match status" value="1"/>
</dbReference>
<keyword evidence="5" id="KW-1185">Reference proteome</keyword>
<dbReference type="NCBIfam" id="TIGR00714">
    <property type="entry name" value="hscB"/>
    <property type="match status" value="1"/>
</dbReference>
<name>A0A9P8RSQ1_9PEZI</name>
<evidence type="ECO:0000313" key="4">
    <source>
        <dbReference type="EMBL" id="KAH0565273.1"/>
    </source>
</evidence>
<dbReference type="PANTHER" id="PTHR14021">
    <property type="entry name" value="IRON-SULFUR CLUSTER CO-CHAPERONE PROTEIN HSCB"/>
    <property type="match status" value="1"/>
</dbReference>
<dbReference type="InterPro" id="IPR001623">
    <property type="entry name" value="DnaJ_domain"/>
</dbReference>
<comment type="similarity">
    <text evidence="1">Belongs to the HscB family.</text>
</comment>
<dbReference type="SMART" id="SM00271">
    <property type="entry name" value="DnaJ"/>
    <property type="match status" value="1"/>
</dbReference>
<dbReference type="CDD" id="cd06257">
    <property type="entry name" value="DnaJ"/>
    <property type="match status" value="1"/>
</dbReference>
<proteinExistence type="inferred from homology"/>
<accession>A0A9P8RSQ1</accession>
<dbReference type="PROSITE" id="PS50076">
    <property type="entry name" value="DNAJ_2"/>
    <property type="match status" value="1"/>
</dbReference>
<reference evidence="4" key="1">
    <citation type="submission" date="2021-03" db="EMBL/GenBank/DDBJ databases">
        <title>Comparative genomics and phylogenomic investigation of the class Geoglossomycetes provide insights into ecological specialization and systematics.</title>
        <authorList>
            <person name="Melie T."/>
            <person name="Pirro S."/>
            <person name="Miller A.N."/>
            <person name="Quandt A."/>
        </authorList>
    </citation>
    <scope>NUCLEOTIDE SEQUENCE</scope>
    <source>
        <strain evidence="4">CAQ_001_2017</strain>
    </source>
</reference>